<feature type="region of interest" description="Disordered" evidence="8">
    <location>
        <begin position="1"/>
        <end position="26"/>
    </location>
</feature>
<dbReference type="InterPro" id="IPR044880">
    <property type="entry name" value="NCX_ion-bd_dom_sf"/>
</dbReference>
<dbReference type="AlphaFoldDB" id="A0A9P8UE60"/>
<dbReference type="RefSeq" id="XP_045954774.1">
    <property type="nucleotide sequence ID" value="XM_046096404.1"/>
</dbReference>
<comment type="similarity">
    <text evidence="2">Belongs to the Ca(2+):cation antiporter (CaCA) (TC 2.A.19) family.</text>
</comment>
<comment type="subcellular location">
    <subcellularLocation>
        <location evidence="1">Endomembrane system</location>
        <topology evidence="1">Multi-pass membrane protein</topology>
    </subcellularLocation>
</comment>
<evidence type="ECO:0000313" key="11">
    <source>
        <dbReference type="EMBL" id="KAH6648267.1"/>
    </source>
</evidence>
<feature type="compositionally biased region" description="Basic and acidic residues" evidence="8">
    <location>
        <begin position="94"/>
        <end position="109"/>
    </location>
</feature>
<dbReference type="GO" id="GO:0000329">
    <property type="term" value="C:fungal-type vacuole membrane"/>
    <property type="evidence" value="ECO:0007669"/>
    <property type="project" value="TreeGrafter"/>
</dbReference>
<evidence type="ECO:0000256" key="8">
    <source>
        <dbReference type="SAM" id="MobiDB-lite"/>
    </source>
</evidence>
<feature type="transmembrane region" description="Helical" evidence="9">
    <location>
        <begin position="321"/>
        <end position="337"/>
    </location>
</feature>
<dbReference type="GeneID" id="70125297"/>
<dbReference type="Proteomes" id="UP000758603">
    <property type="component" value="Unassembled WGS sequence"/>
</dbReference>
<evidence type="ECO:0000259" key="10">
    <source>
        <dbReference type="Pfam" id="PF01699"/>
    </source>
</evidence>
<dbReference type="Gene3D" id="1.20.1420.30">
    <property type="entry name" value="NCX, central ion-binding region"/>
    <property type="match status" value="1"/>
</dbReference>
<keyword evidence="4 9" id="KW-0812">Transmembrane</keyword>
<feature type="transmembrane region" description="Helical" evidence="9">
    <location>
        <begin position="510"/>
        <end position="531"/>
    </location>
</feature>
<evidence type="ECO:0000256" key="2">
    <source>
        <dbReference type="ARBA" id="ARBA00008170"/>
    </source>
</evidence>
<evidence type="ECO:0000256" key="6">
    <source>
        <dbReference type="ARBA" id="ARBA00023065"/>
    </source>
</evidence>
<evidence type="ECO:0000256" key="1">
    <source>
        <dbReference type="ARBA" id="ARBA00004127"/>
    </source>
</evidence>
<evidence type="ECO:0000313" key="12">
    <source>
        <dbReference type="Proteomes" id="UP000758603"/>
    </source>
</evidence>
<feature type="transmembrane region" description="Helical" evidence="9">
    <location>
        <begin position="485"/>
        <end position="504"/>
    </location>
</feature>
<feature type="transmembrane region" description="Helical" evidence="9">
    <location>
        <begin position="157"/>
        <end position="181"/>
    </location>
</feature>
<keyword evidence="12" id="KW-1185">Reference proteome</keyword>
<feature type="transmembrane region" description="Helical" evidence="9">
    <location>
        <begin position="246"/>
        <end position="270"/>
    </location>
</feature>
<evidence type="ECO:0000256" key="9">
    <source>
        <dbReference type="SAM" id="Phobius"/>
    </source>
</evidence>
<reference evidence="11" key="1">
    <citation type="journal article" date="2021" name="Nat. Commun.">
        <title>Genetic determinants of endophytism in the Arabidopsis root mycobiome.</title>
        <authorList>
            <person name="Mesny F."/>
            <person name="Miyauchi S."/>
            <person name="Thiergart T."/>
            <person name="Pickel B."/>
            <person name="Atanasova L."/>
            <person name="Karlsson M."/>
            <person name="Huettel B."/>
            <person name="Barry K.W."/>
            <person name="Haridas S."/>
            <person name="Chen C."/>
            <person name="Bauer D."/>
            <person name="Andreopoulos W."/>
            <person name="Pangilinan J."/>
            <person name="LaButti K."/>
            <person name="Riley R."/>
            <person name="Lipzen A."/>
            <person name="Clum A."/>
            <person name="Drula E."/>
            <person name="Henrissat B."/>
            <person name="Kohler A."/>
            <person name="Grigoriev I.V."/>
            <person name="Martin F.M."/>
            <person name="Hacquard S."/>
        </authorList>
    </citation>
    <scope>NUCLEOTIDE SEQUENCE</scope>
    <source>
        <strain evidence="11">MPI-SDFR-AT-0073</strain>
    </source>
</reference>
<feature type="transmembrane region" description="Helical" evidence="9">
    <location>
        <begin position="187"/>
        <end position="208"/>
    </location>
</feature>
<dbReference type="GO" id="GO:0006874">
    <property type="term" value="P:intracellular calcium ion homeostasis"/>
    <property type="evidence" value="ECO:0007669"/>
    <property type="project" value="TreeGrafter"/>
</dbReference>
<evidence type="ECO:0000256" key="7">
    <source>
        <dbReference type="ARBA" id="ARBA00023136"/>
    </source>
</evidence>
<feature type="transmembrane region" description="Helical" evidence="9">
    <location>
        <begin position="282"/>
        <end position="301"/>
    </location>
</feature>
<dbReference type="PANTHER" id="PTHR31503">
    <property type="entry name" value="VACUOLAR CALCIUM ION TRANSPORTER"/>
    <property type="match status" value="1"/>
</dbReference>
<keyword evidence="5 9" id="KW-1133">Transmembrane helix</keyword>
<sequence>MMSSSANHRVKALARRNARRSGPLGPLRMVGQRERHAGHFNPFAIYRWDAPRRAVESNPDLEAGRRAGEADSPLEIDWTDLPPLQQASSAPAELETRASHGGTGDRRRISFNDRSHSAAVLNNLTVRNRKPASIERGSAIESFLYKRPTRFTVTNQVLRTFFSSWVNVLLPCVPAGIILHAKLGDSVATFIINFIAIFPLSFMCEMALDEISLRVGDLIMGLLYVSTSNFVQLVGSIILIQARETVLLQTSLVGSLLANLLLILGLSIYAGSHQREHQYFNLGVAHTSANLLSLAATSLLIPTASKLLDQMAPDKIPKQSRGASFILIWVYACYMYYQFRSHTATFREETQKSEKWAQRTRERGIAAAIQTGTVIATAPIAHAMLRDEDIVRHTVGESEDDTSTTRTPNLHLGVAVATFIISAGLSALCVDYTVNSINALSTGAKLSQTFIGLVLLPIPNCDLAPISHAIEDRLDNAMNFTIGKCLQTALFITPLVVLIAWGMGVDGMTLVFDGFEVVSLFAAILLLNFLLIEGKVSWIQGMLLLSDWGLVAIAAFFSE</sequence>
<protein>
    <recommendedName>
        <fullName evidence="10">Sodium/calcium exchanger membrane region domain-containing protein</fullName>
    </recommendedName>
</protein>
<dbReference type="InterPro" id="IPR004837">
    <property type="entry name" value="NaCa_Exmemb"/>
</dbReference>
<dbReference type="Pfam" id="PF01699">
    <property type="entry name" value="Na_Ca_ex"/>
    <property type="match status" value="2"/>
</dbReference>
<evidence type="ECO:0000256" key="4">
    <source>
        <dbReference type="ARBA" id="ARBA00022692"/>
    </source>
</evidence>
<organism evidence="11 12">
    <name type="scientific">Truncatella angustata</name>
    <dbReference type="NCBI Taxonomy" id="152316"/>
    <lineage>
        <taxon>Eukaryota</taxon>
        <taxon>Fungi</taxon>
        <taxon>Dikarya</taxon>
        <taxon>Ascomycota</taxon>
        <taxon>Pezizomycotina</taxon>
        <taxon>Sordariomycetes</taxon>
        <taxon>Xylariomycetidae</taxon>
        <taxon>Amphisphaeriales</taxon>
        <taxon>Sporocadaceae</taxon>
        <taxon>Truncatella</taxon>
    </lineage>
</organism>
<dbReference type="GO" id="GO:0015369">
    <property type="term" value="F:calcium:proton antiporter activity"/>
    <property type="evidence" value="ECO:0007669"/>
    <property type="project" value="TreeGrafter"/>
</dbReference>
<dbReference type="OrthoDB" id="1699231at2759"/>
<accession>A0A9P8UE60</accession>
<dbReference type="EMBL" id="JAGPXC010000007">
    <property type="protein sequence ID" value="KAH6648267.1"/>
    <property type="molecule type" value="Genomic_DNA"/>
</dbReference>
<keyword evidence="6" id="KW-0406">Ion transport</keyword>
<gene>
    <name evidence="11" type="ORF">BKA67DRAFT_358555</name>
</gene>
<dbReference type="GO" id="GO:0012505">
    <property type="term" value="C:endomembrane system"/>
    <property type="evidence" value="ECO:0007669"/>
    <property type="project" value="UniProtKB-SubCell"/>
</dbReference>
<dbReference type="InterPro" id="IPR004713">
    <property type="entry name" value="CaH_exchang"/>
</dbReference>
<dbReference type="PANTHER" id="PTHR31503:SF20">
    <property type="entry name" value="CA(2+)_H(+) EXCHANGER, PUTATIVE (EUROFUNG)-RELATED"/>
    <property type="match status" value="1"/>
</dbReference>
<feature type="domain" description="Sodium/calcium exchanger membrane region" evidence="10">
    <location>
        <begin position="186"/>
        <end position="339"/>
    </location>
</feature>
<feature type="region of interest" description="Disordered" evidence="8">
    <location>
        <begin position="85"/>
        <end position="109"/>
    </location>
</feature>
<feature type="transmembrane region" description="Helical" evidence="9">
    <location>
        <begin position="220"/>
        <end position="240"/>
    </location>
</feature>
<feature type="transmembrane region" description="Helical" evidence="9">
    <location>
        <begin position="410"/>
        <end position="430"/>
    </location>
</feature>
<feature type="compositionally biased region" description="Basic residues" evidence="8">
    <location>
        <begin position="8"/>
        <end position="19"/>
    </location>
</feature>
<feature type="domain" description="Sodium/calcium exchanger membrane region" evidence="10">
    <location>
        <begin position="415"/>
        <end position="556"/>
    </location>
</feature>
<keyword evidence="7 9" id="KW-0472">Membrane</keyword>
<evidence type="ECO:0000256" key="5">
    <source>
        <dbReference type="ARBA" id="ARBA00022989"/>
    </source>
</evidence>
<feature type="transmembrane region" description="Helical" evidence="9">
    <location>
        <begin position="538"/>
        <end position="557"/>
    </location>
</feature>
<name>A0A9P8UE60_9PEZI</name>
<comment type="caution">
    <text evidence="11">The sequence shown here is derived from an EMBL/GenBank/DDBJ whole genome shotgun (WGS) entry which is preliminary data.</text>
</comment>
<proteinExistence type="inferred from homology"/>
<evidence type="ECO:0000256" key="3">
    <source>
        <dbReference type="ARBA" id="ARBA00022448"/>
    </source>
</evidence>
<keyword evidence="3" id="KW-0813">Transport</keyword>